<evidence type="ECO:0000313" key="3">
    <source>
        <dbReference type="EMBL" id="MCF1714666.1"/>
    </source>
</evidence>
<dbReference type="PANTHER" id="PTHR12526">
    <property type="entry name" value="GLYCOSYLTRANSFERASE"/>
    <property type="match status" value="1"/>
</dbReference>
<evidence type="ECO:0000259" key="1">
    <source>
        <dbReference type="Pfam" id="PF00534"/>
    </source>
</evidence>
<name>A0ABS9BG51_9BACT</name>
<evidence type="ECO:0000259" key="2">
    <source>
        <dbReference type="Pfam" id="PF13477"/>
    </source>
</evidence>
<keyword evidence="4" id="KW-1185">Reference proteome</keyword>
<proteinExistence type="predicted"/>
<dbReference type="Pfam" id="PF13477">
    <property type="entry name" value="Glyco_trans_4_2"/>
    <property type="match status" value="1"/>
</dbReference>
<sequence length="374" mass="42795">MSDRKKLKIAFVSNNAWSIYNFRIDIIKMLIADGHEILIITPNHAIVEKVLALGCSHIAIDFDNKVINPFTDLKFLMNLKRLYKKVNPDLIFHYVAKPNIYGTIAAHRNGIPSVAIITGLGFAFSRKNLLYFIIKQLYRFSLNGAKEVLFLNNEDALLFVRERIVPLHKINVLPGEGINTAYFHPPAVRKKNPTFQFLMSCRMLKSKGVEIFVEASRLLKLKEYVFESVVLGFFEENHPDSIAPSKVQQWQSQGLINFLGFKEDVRPFLANADVFVFPSYYNEGVPRSLLEAASMELPIITTNNTGCRDVVEDGVNGFLCHTQDPFDLAKKMEEMLLLKEQDLKQMGHKGREKVVSRFGMDKVIHEYRRIISLI</sequence>
<feature type="domain" description="Glycosyl transferase family 1" evidence="1">
    <location>
        <begin position="189"/>
        <end position="352"/>
    </location>
</feature>
<dbReference type="Gene3D" id="3.40.50.2000">
    <property type="entry name" value="Glycogen Phosphorylase B"/>
    <property type="match status" value="2"/>
</dbReference>
<dbReference type="InterPro" id="IPR028098">
    <property type="entry name" value="Glyco_trans_4-like_N"/>
</dbReference>
<evidence type="ECO:0000313" key="4">
    <source>
        <dbReference type="Proteomes" id="UP001200145"/>
    </source>
</evidence>
<protein>
    <submittedName>
        <fullName evidence="3">Glycosyltransferase family 4 protein</fullName>
    </submittedName>
</protein>
<dbReference type="EMBL" id="JAKEVY010000002">
    <property type="protein sequence ID" value="MCF1714666.1"/>
    <property type="molecule type" value="Genomic_DNA"/>
</dbReference>
<dbReference type="SUPFAM" id="SSF53756">
    <property type="entry name" value="UDP-Glycosyltransferase/glycogen phosphorylase"/>
    <property type="match status" value="1"/>
</dbReference>
<reference evidence="3 4" key="1">
    <citation type="submission" date="2022-01" db="EMBL/GenBank/DDBJ databases">
        <title>Flavihumibacter sp. nov., isolated from sediment of a river.</title>
        <authorList>
            <person name="Liu H."/>
        </authorList>
    </citation>
    <scope>NUCLEOTIDE SEQUENCE [LARGE SCALE GENOMIC DNA]</scope>
    <source>
        <strain evidence="3 4">RY-1</strain>
    </source>
</reference>
<dbReference type="RefSeq" id="WP_234865562.1">
    <property type="nucleotide sequence ID" value="NZ_JAKEVY010000002.1"/>
</dbReference>
<comment type="caution">
    <text evidence="3">The sequence shown here is derived from an EMBL/GenBank/DDBJ whole genome shotgun (WGS) entry which is preliminary data.</text>
</comment>
<accession>A0ABS9BG51</accession>
<dbReference type="PANTHER" id="PTHR12526:SF638">
    <property type="entry name" value="SPORE COAT PROTEIN SA"/>
    <property type="match status" value="1"/>
</dbReference>
<dbReference type="InterPro" id="IPR001296">
    <property type="entry name" value="Glyco_trans_1"/>
</dbReference>
<organism evidence="3 4">
    <name type="scientific">Flavihumibacter fluminis</name>
    <dbReference type="NCBI Taxonomy" id="2909236"/>
    <lineage>
        <taxon>Bacteria</taxon>
        <taxon>Pseudomonadati</taxon>
        <taxon>Bacteroidota</taxon>
        <taxon>Chitinophagia</taxon>
        <taxon>Chitinophagales</taxon>
        <taxon>Chitinophagaceae</taxon>
        <taxon>Flavihumibacter</taxon>
    </lineage>
</organism>
<dbReference type="Pfam" id="PF00534">
    <property type="entry name" value="Glycos_transf_1"/>
    <property type="match status" value="1"/>
</dbReference>
<dbReference type="CDD" id="cd03808">
    <property type="entry name" value="GT4_CapM-like"/>
    <property type="match status" value="1"/>
</dbReference>
<dbReference type="Proteomes" id="UP001200145">
    <property type="component" value="Unassembled WGS sequence"/>
</dbReference>
<feature type="domain" description="Glycosyltransferase subfamily 4-like N-terminal" evidence="2">
    <location>
        <begin position="8"/>
        <end position="150"/>
    </location>
</feature>
<gene>
    <name evidence="3" type="ORF">L0U88_08520</name>
</gene>